<dbReference type="GO" id="GO:0000293">
    <property type="term" value="F:ferric-chelate reductase activity"/>
    <property type="evidence" value="ECO:0007669"/>
    <property type="project" value="TreeGrafter"/>
</dbReference>
<dbReference type="PROSITE" id="PS51384">
    <property type="entry name" value="FAD_FR"/>
    <property type="match status" value="1"/>
</dbReference>
<keyword evidence="13" id="KW-1185">Reference proteome</keyword>
<dbReference type="SUPFAM" id="SSF52343">
    <property type="entry name" value="Ferredoxin reductase-like, C-terminal NADP-linked domain"/>
    <property type="match status" value="1"/>
</dbReference>
<dbReference type="InterPro" id="IPR039261">
    <property type="entry name" value="FNR_nucleotide-bd"/>
</dbReference>
<evidence type="ECO:0000313" key="12">
    <source>
        <dbReference type="EMBL" id="KAK4152521.1"/>
    </source>
</evidence>
<dbReference type="CDD" id="cd06186">
    <property type="entry name" value="NOX_Duox_like_FAD_NADP"/>
    <property type="match status" value="1"/>
</dbReference>
<evidence type="ECO:0000256" key="6">
    <source>
        <dbReference type="ARBA" id="ARBA00023136"/>
    </source>
</evidence>
<gene>
    <name evidence="12" type="ORF">C8A00DRAFT_16167</name>
</gene>
<keyword evidence="2" id="KW-0813">Transport</keyword>
<sequence>MRSRLVLGLLACALPRTAFALVGIDTDIFKPPCAYSCARALGRFMLSCSSHDSAGGGHDHGGSPMTSPACRAGDTAYLRTLAWCMHTKCAEDAVPAWQLEKFWAEQASGDPTMAPKWDYGATIANISEPPTTELATGDMLNSTALAPKAAWQAQYNTMVTFEGQETLHARYGVALLVTAFATPITLTLLRRLPYMTTLLDRLNPYLVYPSTLGTYQVRALPHHLGNAPTLGQALYVALILTLNIVLSAVSFRSHQPNAWYATQYQEVLAWVMYRTGILGFAMLPVVLLFAGRNNVLLWLSDWSHATYVLLHRWVGRIFGLQVLLHSILALVLYKDTGAYPAEEKVDYWIWGAVATVAVSVLLVGSGLYVRRWSYEVFLVSHILLAVFVIVGCWYHVELRFKRMYGYEMWIYAACAVWFSDRLIRLLRVLKAGVRRARVTEIGNDFVRVDIDGIRWGTTPGQHAYLYFPTLNPLRPWENHPFSLLPSSLLAPSPSPSPTRTKTTTARPPSEDTPSDPEKEADQPKTTTTTTTTNTLSKPTPAGITLFIRKSTGLTRALVANPSLLTLLDGPYPNNPTSGVLQCDRVLLIAGGIGVTGLLPWARSHANVRLCWSVKESGACLVDALGGALEEVVREKEVRVGRRFDVAALLQEEVLVGWARIGVVVCGPGGLCDEVRALVVEMGRREKGVVLELEVDAYSW</sequence>
<keyword evidence="5" id="KW-0406">Ion transport</keyword>
<dbReference type="GO" id="GO:0015677">
    <property type="term" value="P:copper ion import"/>
    <property type="evidence" value="ECO:0007669"/>
    <property type="project" value="TreeGrafter"/>
</dbReference>
<feature type="domain" description="FAD-binding FR-type" evidence="11">
    <location>
        <begin position="415"/>
        <end position="577"/>
    </location>
</feature>
<feature type="transmembrane region" description="Helical" evidence="9">
    <location>
        <begin position="348"/>
        <end position="369"/>
    </location>
</feature>
<dbReference type="GO" id="GO:0006826">
    <property type="term" value="P:iron ion transport"/>
    <property type="evidence" value="ECO:0007669"/>
    <property type="project" value="TreeGrafter"/>
</dbReference>
<evidence type="ECO:0000259" key="11">
    <source>
        <dbReference type="PROSITE" id="PS51384"/>
    </source>
</evidence>
<accession>A0AAN6VLP3</accession>
<keyword evidence="4 9" id="KW-1133">Transmembrane helix</keyword>
<dbReference type="SFLD" id="SFLDS00052">
    <property type="entry name" value="Ferric_Reductase_Domain"/>
    <property type="match status" value="1"/>
</dbReference>
<evidence type="ECO:0000313" key="13">
    <source>
        <dbReference type="Proteomes" id="UP001302745"/>
    </source>
</evidence>
<dbReference type="PANTHER" id="PTHR32361:SF9">
    <property type="entry name" value="FERRIC REDUCTASE TRANSMEMBRANE COMPONENT 3-RELATED"/>
    <property type="match status" value="1"/>
</dbReference>
<dbReference type="InterPro" id="IPR013112">
    <property type="entry name" value="FAD-bd_8"/>
</dbReference>
<evidence type="ECO:0000256" key="1">
    <source>
        <dbReference type="ARBA" id="ARBA00004141"/>
    </source>
</evidence>
<feature type="region of interest" description="Disordered" evidence="8">
    <location>
        <begin position="487"/>
        <end position="537"/>
    </location>
</feature>
<dbReference type="Pfam" id="PF01794">
    <property type="entry name" value="Ferric_reduct"/>
    <property type="match status" value="1"/>
</dbReference>
<feature type="compositionally biased region" description="Low complexity" evidence="8">
    <location>
        <begin position="487"/>
        <end position="507"/>
    </location>
</feature>
<evidence type="ECO:0000256" key="9">
    <source>
        <dbReference type="SAM" id="Phobius"/>
    </source>
</evidence>
<dbReference type="Pfam" id="PF08022">
    <property type="entry name" value="FAD_binding_8"/>
    <property type="match status" value="1"/>
</dbReference>
<dbReference type="GO" id="GO:0006879">
    <property type="term" value="P:intracellular iron ion homeostasis"/>
    <property type="evidence" value="ECO:0007669"/>
    <property type="project" value="TreeGrafter"/>
</dbReference>
<evidence type="ECO:0000256" key="4">
    <source>
        <dbReference type="ARBA" id="ARBA00022989"/>
    </source>
</evidence>
<keyword evidence="10" id="KW-0732">Signal</keyword>
<dbReference type="Gene3D" id="3.40.50.80">
    <property type="entry name" value="Nucleotide-binding domain of ferredoxin-NADP reductase (FNR) module"/>
    <property type="match status" value="1"/>
</dbReference>
<feature type="transmembrane region" description="Helical" evidence="9">
    <location>
        <begin position="376"/>
        <end position="396"/>
    </location>
</feature>
<evidence type="ECO:0000256" key="2">
    <source>
        <dbReference type="ARBA" id="ARBA00022448"/>
    </source>
</evidence>
<feature type="compositionally biased region" description="Low complexity" evidence="8">
    <location>
        <begin position="525"/>
        <end position="534"/>
    </location>
</feature>
<dbReference type="AlphaFoldDB" id="A0AAN6VLP3"/>
<dbReference type="SFLD" id="SFLDG01168">
    <property type="entry name" value="Ferric_reductase_subgroup_(FRE"/>
    <property type="match status" value="1"/>
</dbReference>
<dbReference type="GO" id="GO:0005886">
    <property type="term" value="C:plasma membrane"/>
    <property type="evidence" value="ECO:0007669"/>
    <property type="project" value="TreeGrafter"/>
</dbReference>
<evidence type="ECO:0000256" key="7">
    <source>
        <dbReference type="ARBA" id="ARBA00023180"/>
    </source>
</evidence>
<feature type="chain" id="PRO_5042983514" evidence="10">
    <location>
        <begin position="21"/>
        <end position="699"/>
    </location>
</feature>
<organism evidence="12 13">
    <name type="scientific">Chaetomidium leptoderma</name>
    <dbReference type="NCBI Taxonomy" id="669021"/>
    <lineage>
        <taxon>Eukaryota</taxon>
        <taxon>Fungi</taxon>
        <taxon>Dikarya</taxon>
        <taxon>Ascomycota</taxon>
        <taxon>Pezizomycotina</taxon>
        <taxon>Sordariomycetes</taxon>
        <taxon>Sordariomycetidae</taxon>
        <taxon>Sordariales</taxon>
        <taxon>Chaetomiaceae</taxon>
        <taxon>Chaetomidium</taxon>
    </lineage>
</organism>
<dbReference type="InterPro" id="IPR051410">
    <property type="entry name" value="Ferric/Cupric_Reductase"/>
</dbReference>
<dbReference type="EMBL" id="MU856971">
    <property type="protein sequence ID" value="KAK4152521.1"/>
    <property type="molecule type" value="Genomic_DNA"/>
</dbReference>
<proteinExistence type="predicted"/>
<dbReference type="InterPro" id="IPR017927">
    <property type="entry name" value="FAD-bd_FR_type"/>
</dbReference>
<keyword evidence="6 9" id="KW-0472">Membrane</keyword>
<feature type="transmembrane region" description="Helical" evidence="9">
    <location>
        <begin position="171"/>
        <end position="189"/>
    </location>
</feature>
<keyword evidence="3 9" id="KW-0812">Transmembrane</keyword>
<evidence type="ECO:0000256" key="10">
    <source>
        <dbReference type="SAM" id="SignalP"/>
    </source>
</evidence>
<reference evidence="12" key="1">
    <citation type="journal article" date="2023" name="Mol. Phylogenet. Evol.">
        <title>Genome-scale phylogeny and comparative genomics of the fungal order Sordariales.</title>
        <authorList>
            <person name="Hensen N."/>
            <person name="Bonometti L."/>
            <person name="Westerberg I."/>
            <person name="Brannstrom I.O."/>
            <person name="Guillou S."/>
            <person name="Cros-Aarteil S."/>
            <person name="Calhoun S."/>
            <person name="Haridas S."/>
            <person name="Kuo A."/>
            <person name="Mondo S."/>
            <person name="Pangilinan J."/>
            <person name="Riley R."/>
            <person name="LaButti K."/>
            <person name="Andreopoulos B."/>
            <person name="Lipzen A."/>
            <person name="Chen C."/>
            <person name="Yan M."/>
            <person name="Daum C."/>
            <person name="Ng V."/>
            <person name="Clum A."/>
            <person name="Steindorff A."/>
            <person name="Ohm R.A."/>
            <person name="Martin F."/>
            <person name="Silar P."/>
            <person name="Natvig D.O."/>
            <person name="Lalanne C."/>
            <person name="Gautier V."/>
            <person name="Ament-Velasquez S.L."/>
            <person name="Kruys A."/>
            <person name="Hutchinson M.I."/>
            <person name="Powell A.J."/>
            <person name="Barry K."/>
            <person name="Miller A.N."/>
            <person name="Grigoriev I.V."/>
            <person name="Debuchy R."/>
            <person name="Gladieux P."/>
            <person name="Hiltunen Thoren M."/>
            <person name="Johannesson H."/>
        </authorList>
    </citation>
    <scope>NUCLEOTIDE SEQUENCE</scope>
    <source>
        <strain evidence="12">CBS 538.74</strain>
    </source>
</reference>
<comment type="caution">
    <text evidence="12">The sequence shown here is derived from an EMBL/GenBank/DDBJ whole genome shotgun (WGS) entry which is preliminary data.</text>
</comment>
<evidence type="ECO:0000256" key="8">
    <source>
        <dbReference type="SAM" id="MobiDB-lite"/>
    </source>
</evidence>
<dbReference type="PANTHER" id="PTHR32361">
    <property type="entry name" value="FERRIC/CUPRIC REDUCTASE TRANSMEMBRANE COMPONENT"/>
    <property type="match status" value="1"/>
</dbReference>
<feature type="signal peptide" evidence="10">
    <location>
        <begin position="1"/>
        <end position="20"/>
    </location>
</feature>
<evidence type="ECO:0000256" key="5">
    <source>
        <dbReference type="ARBA" id="ARBA00023065"/>
    </source>
</evidence>
<reference evidence="12" key="2">
    <citation type="submission" date="2023-05" db="EMBL/GenBank/DDBJ databases">
        <authorList>
            <consortium name="Lawrence Berkeley National Laboratory"/>
            <person name="Steindorff A."/>
            <person name="Hensen N."/>
            <person name="Bonometti L."/>
            <person name="Westerberg I."/>
            <person name="Brannstrom I.O."/>
            <person name="Guillou S."/>
            <person name="Cros-Aarteil S."/>
            <person name="Calhoun S."/>
            <person name="Haridas S."/>
            <person name="Kuo A."/>
            <person name="Mondo S."/>
            <person name="Pangilinan J."/>
            <person name="Riley R."/>
            <person name="Labutti K."/>
            <person name="Andreopoulos B."/>
            <person name="Lipzen A."/>
            <person name="Chen C."/>
            <person name="Yanf M."/>
            <person name="Daum C."/>
            <person name="Ng V."/>
            <person name="Clum A."/>
            <person name="Ohm R."/>
            <person name="Martin F."/>
            <person name="Silar P."/>
            <person name="Natvig D."/>
            <person name="Lalanne C."/>
            <person name="Gautier V."/>
            <person name="Ament-Velasquez S.L."/>
            <person name="Kruys A."/>
            <person name="Hutchinson M.I."/>
            <person name="Powell A.J."/>
            <person name="Barry K."/>
            <person name="Miller A.N."/>
            <person name="Grigoriev I.V."/>
            <person name="Debuchy R."/>
            <person name="Gladieux P."/>
            <person name="Thoren M.H."/>
            <person name="Johannesson H."/>
        </authorList>
    </citation>
    <scope>NUCLEOTIDE SEQUENCE</scope>
    <source>
        <strain evidence="12">CBS 538.74</strain>
    </source>
</reference>
<name>A0AAN6VLP3_9PEZI</name>
<feature type="transmembrane region" description="Helical" evidence="9">
    <location>
        <begin position="233"/>
        <end position="251"/>
    </location>
</feature>
<evidence type="ECO:0000256" key="3">
    <source>
        <dbReference type="ARBA" id="ARBA00022692"/>
    </source>
</evidence>
<comment type="subcellular location">
    <subcellularLocation>
        <location evidence="1">Membrane</location>
        <topology evidence="1">Multi-pass membrane protein</topology>
    </subcellularLocation>
</comment>
<feature type="transmembrane region" description="Helical" evidence="9">
    <location>
        <begin position="271"/>
        <end position="292"/>
    </location>
</feature>
<keyword evidence="7" id="KW-0325">Glycoprotein</keyword>
<dbReference type="Proteomes" id="UP001302745">
    <property type="component" value="Unassembled WGS sequence"/>
</dbReference>
<protein>
    <submittedName>
        <fullName evidence="12">Ferric reductase like transmembrane component-domain-containing protein</fullName>
    </submittedName>
</protein>
<dbReference type="InterPro" id="IPR013130">
    <property type="entry name" value="Fe3_Rdtase_TM_dom"/>
</dbReference>
<feature type="transmembrane region" description="Helical" evidence="9">
    <location>
        <begin position="313"/>
        <end position="333"/>
    </location>
</feature>